<accession>A0A1H6TM75</accession>
<dbReference type="InterPro" id="IPR052701">
    <property type="entry name" value="GAG_Ulvan_Degrading_Sulfatases"/>
</dbReference>
<keyword evidence="4" id="KW-1185">Reference proteome</keyword>
<dbReference type="OrthoDB" id="9764377at2"/>
<evidence type="ECO:0000259" key="1">
    <source>
        <dbReference type="Pfam" id="PF00884"/>
    </source>
</evidence>
<feature type="domain" description="PA14" evidence="2">
    <location>
        <begin position="574"/>
        <end position="673"/>
    </location>
</feature>
<dbReference type="Pfam" id="PF00884">
    <property type="entry name" value="Sulfatase"/>
    <property type="match status" value="1"/>
</dbReference>
<dbReference type="PANTHER" id="PTHR43751">
    <property type="entry name" value="SULFATASE"/>
    <property type="match status" value="1"/>
</dbReference>
<dbReference type="CDD" id="cd16145">
    <property type="entry name" value="ARS_like"/>
    <property type="match status" value="1"/>
</dbReference>
<gene>
    <name evidence="3" type="ORF">SAMN05192553_101382</name>
</gene>
<dbReference type="SUPFAM" id="SSF53649">
    <property type="entry name" value="Alkaline phosphatase-like"/>
    <property type="match status" value="1"/>
</dbReference>
<sequence length="684" mass="76383">MKIKWIVCSALTLLSLFQPNRIFGFSPADKKPNIIFILTDDLGYGDLGVLFQNQRKAEGKPYHQTPNLDKMAQEGMILSRHYVPAPVCAPSRATLLLGLHQGHAAIRNNQFDKALPANHNLATVLKEAGYATALIGKYGLQGQEGESPSSWEAYPTKRGFDYFFGYVRHRDGHNHYPAHDVASRGPMELYDGNREISAALAGCYTTDLFTARAKKYIQDHKTGNPEQPFFMYLAYDTPHAGLEIPSMPYPSGGGTSGGVQYLGEKGNFINTANGEINSFIHPEYRKEEWPEVQRRFASMVRRIDDAVGDLIHLLQDLNIDEETLIVFTSDNGPHLESYGYGDYAPTFFESYGEMDGTKRDTWEGGIRVPALVRWPGSIQAGSRNDSPSGFHDWLPTFAELSGLPAPANTDGRSLWPILSGKETVHPGKVYIEYQVNNATSDYASFLESRRGQKRGEMQVLYLNGYKGIRYTILSHQDDFSIFDTQTDPGESNDLAGTNDEYVALQQEMKNSVLRWRRANSSAERPYDKEPVPALDLNAIPARGVQVASYVGDFPWVPLINTENEMPKELVLLSRLQDHVPKKGADVLVFQGLLKVERTGTYDISFQTNGGLVMHVHEALVIDNDNPNLATESGSSQLLLEEGYHPIKWVTKKPKDAENLTLELKWSGPGIQGEPLPLYQPTLRH</sequence>
<protein>
    <submittedName>
        <fullName evidence="3">Uncharacterized sulfatase</fullName>
    </submittedName>
</protein>
<dbReference type="STRING" id="1416801.SAMN05192553_101382"/>
<dbReference type="AlphaFoldDB" id="A0A1H6TM75"/>
<evidence type="ECO:0000313" key="4">
    <source>
        <dbReference type="Proteomes" id="UP000199403"/>
    </source>
</evidence>
<dbReference type="InterPro" id="IPR017850">
    <property type="entry name" value="Alkaline_phosphatase_core_sf"/>
</dbReference>
<dbReference type="Gene3D" id="3.40.720.10">
    <property type="entry name" value="Alkaline Phosphatase, subunit A"/>
    <property type="match status" value="1"/>
</dbReference>
<evidence type="ECO:0000259" key="2">
    <source>
        <dbReference type="Pfam" id="PF07691"/>
    </source>
</evidence>
<feature type="domain" description="Sulfatase N-terminal" evidence="1">
    <location>
        <begin position="32"/>
        <end position="402"/>
    </location>
</feature>
<dbReference type="Proteomes" id="UP000199403">
    <property type="component" value="Unassembled WGS sequence"/>
</dbReference>
<dbReference type="RefSeq" id="WP_092168699.1">
    <property type="nucleotide sequence ID" value="NZ_FNZH01000001.1"/>
</dbReference>
<dbReference type="Gene3D" id="2.60.120.380">
    <property type="match status" value="1"/>
</dbReference>
<dbReference type="InterPro" id="IPR000917">
    <property type="entry name" value="Sulfatase_N"/>
</dbReference>
<reference evidence="4" key="1">
    <citation type="submission" date="2016-10" db="EMBL/GenBank/DDBJ databases">
        <authorList>
            <person name="Varghese N."/>
            <person name="Submissions S."/>
        </authorList>
    </citation>
    <scope>NUCLEOTIDE SEQUENCE [LARGE SCALE GENOMIC DNA]</scope>
    <source>
        <strain evidence="4">IBRC-M 10761</strain>
    </source>
</reference>
<organism evidence="3 4">
    <name type="scientific">Cyclobacterium xiamenense</name>
    <dbReference type="NCBI Taxonomy" id="1297121"/>
    <lineage>
        <taxon>Bacteria</taxon>
        <taxon>Pseudomonadati</taxon>
        <taxon>Bacteroidota</taxon>
        <taxon>Cytophagia</taxon>
        <taxon>Cytophagales</taxon>
        <taxon>Cyclobacteriaceae</taxon>
        <taxon>Cyclobacterium</taxon>
    </lineage>
</organism>
<dbReference type="Pfam" id="PF07691">
    <property type="entry name" value="PA14"/>
    <property type="match status" value="1"/>
</dbReference>
<dbReference type="PANTHER" id="PTHR43751:SF3">
    <property type="entry name" value="SULFATASE N-TERMINAL DOMAIN-CONTAINING PROTEIN"/>
    <property type="match status" value="1"/>
</dbReference>
<evidence type="ECO:0000313" key="3">
    <source>
        <dbReference type="EMBL" id="SEI81091.1"/>
    </source>
</evidence>
<dbReference type="InterPro" id="IPR011658">
    <property type="entry name" value="PA14_dom"/>
</dbReference>
<name>A0A1H6TM75_9BACT</name>
<proteinExistence type="predicted"/>
<dbReference type="SUPFAM" id="SSF56988">
    <property type="entry name" value="Anthrax protective antigen"/>
    <property type="match status" value="1"/>
</dbReference>
<dbReference type="EMBL" id="FNZH01000001">
    <property type="protein sequence ID" value="SEI81091.1"/>
    <property type="molecule type" value="Genomic_DNA"/>
</dbReference>